<protein>
    <submittedName>
        <fullName evidence="4">Variant surface glycoprotein</fullName>
    </submittedName>
</protein>
<comment type="caution">
    <text evidence="4">The sequence shown here is derived from an EMBL/GenBank/DDBJ whole genome shotgun (WGS) entry which is preliminary data.</text>
</comment>
<dbReference type="EMBL" id="CAEQ01000969">
    <property type="protein sequence ID" value="CCD12988.1"/>
    <property type="molecule type" value="Genomic_DNA"/>
</dbReference>
<proteinExistence type="predicted"/>
<reference evidence="4 5" key="2">
    <citation type="journal article" date="2012" name="Proc. Natl. Acad. Sci. U.S.A.">
        <title>Antigenic diversity is generated by distinct evolutionary mechanisms in African trypanosome species.</title>
        <authorList>
            <person name="Jackson A.P."/>
            <person name="Berry A."/>
            <person name="Aslett M."/>
            <person name="Allison H.C."/>
            <person name="Burton P."/>
            <person name="Vavrova-Anderson J."/>
            <person name="Brown R."/>
            <person name="Browne H."/>
            <person name="Corton N."/>
            <person name="Hauser H."/>
            <person name="Gamble J."/>
            <person name="Gilderthorp R."/>
            <person name="Marcello L."/>
            <person name="McQuillan J."/>
            <person name="Otto T.D."/>
            <person name="Quail M.A."/>
            <person name="Sanders M.J."/>
            <person name="van Tonder A."/>
            <person name="Ginger M.L."/>
            <person name="Field M.C."/>
            <person name="Barry J.D."/>
            <person name="Hertz-Fowler C."/>
            <person name="Berriman M."/>
        </authorList>
    </citation>
    <scope>NUCLEOTIDE SEQUENCE [LARGE SCALE GENOMIC DNA]</scope>
    <source>
        <strain evidence="4 5">IL3000</strain>
    </source>
</reference>
<dbReference type="VEuPathDB" id="TriTrypDB:TcIL3000_0_38060"/>
<feature type="coiled-coil region" evidence="1">
    <location>
        <begin position="205"/>
        <end position="232"/>
    </location>
</feature>
<feature type="region of interest" description="Disordered" evidence="2">
    <location>
        <begin position="315"/>
        <end position="360"/>
    </location>
</feature>
<evidence type="ECO:0000313" key="5">
    <source>
        <dbReference type="Proteomes" id="UP000000702"/>
    </source>
</evidence>
<feature type="chain" id="PRO_5003389881" evidence="3">
    <location>
        <begin position="24"/>
        <end position="384"/>
    </location>
</feature>
<keyword evidence="5" id="KW-1185">Reference proteome</keyword>
<reference evidence="5" key="1">
    <citation type="submission" date="2011-07" db="EMBL/GenBank/DDBJ databases">
        <title>Divergent evolution of antigenic variation in African trypanosomes.</title>
        <authorList>
            <person name="Jackson A.P."/>
            <person name="Berry A."/>
            <person name="Allison H.C."/>
            <person name="Burton P."/>
            <person name="Anderson J."/>
            <person name="Aslett M."/>
            <person name="Brown R."/>
            <person name="Corton N."/>
            <person name="Harris D."/>
            <person name="Hauser H."/>
            <person name="Gamble J."/>
            <person name="Gilderthorp R."/>
            <person name="McQuillan J."/>
            <person name="Quail M.A."/>
            <person name="Sanders M."/>
            <person name="Van Tonder A."/>
            <person name="Ginger M.L."/>
            <person name="Donelson J.E."/>
            <person name="Field M.C."/>
            <person name="Barry J.D."/>
            <person name="Berriman M."/>
            <person name="Hertz-Fowler C."/>
        </authorList>
    </citation>
    <scope>NUCLEOTIDE SEQUENCE [LARGE SCALE GENOMIC DNA]</scope>
    <source>
        <strain evidence="5">IL3000</strain>
    </source>
</reference>
<dbReference type="Proteomes" id="UP000000702">
    <property type="component" value="Unassembled WGS sequence"/>
</dbReference>
<gene>
    <name evidence="4" type="ORF">TCIL3000_0_38060</name>
</gene>
<name>F9W729_TRYCI</name>
<evidence type="ECO:0000256" key="1">
    <source>
        <dbReference type="SAM" id="Coils"/>
    </source>
</evidence>
<feature type="signal peptide" evidence="3">
    <location>
        <begin position="1"/>
        <end position="23"/>
    </location>
</feature>
<organism evidence="4 5">
    <name type="scientific">Trypanosoma congolense (strain IL3000)</name>
    <dbReference type="NCBI Taxonomy" id="1068625"/>
    <lineage>
        <taxon>Eukaryota</taxon>
        <taxon>Discoba</taxon>
        <taxon>Euglenozoa</taxon>
        <taxon>Kinetoplastea</taxon>
        <taxon>Metakinetoplastina</taxon>
        <taxon>Trypanosomatida</taxon>
        <taxon>Trypanosomatidae</taxon>
        <taxon>Trypanosoma</taxon>
        <taxon>Nannomonas</taxon>
    </lineage>
</organism>
<evidence type="ECO:0000256" key="3">
    <source>
        <dbReference type="SAM" id="SignalP"/>
    </source>
</evidence>
<feature type="compositionally biased region" description="Polar residues" evidence="2">
    <location>
        <begin position="331"/>
        <end position="347"/>
    </location>
</feature>
<accession>F9W729</accession>
<sequence>MVSRRIGRGILAILVAMVVGIRARDINKNEHAKICEALVQTITLWKMVESKEWIPSVGLASALRVAIFGDEGVGLLRDLKETLPEAYVIPGHRGQWCASCNHNEKKHPGKSIPHDIMCLCSTGRCEEPFHYHGWSGCKGYWTEHTLCGKTHEELGHPDGGGWWSKGGPETSQRSTGNLTNYLQISWNQTVWGCMKAAIQNNAPPKENIEMQLAKLNQTLKEFEKLLKGKNQKNTYGGSSYSTSDHASDQYTFYVHYGSCGDASHGGEAKKPWWKRLLEALTKNTNASRKEEEAFLNFASTGRTVGYYGEPYQHTQGHAAQDGEPTPAGDRTYTTKGNGSHTHGSPNITMGGHEEGNHTGPRFEYLRSRTTITRPLCLLSTFFLI</sequence>
<keyword evidence="3" id="KW-0732">Signal</keyword>
<keyword evidence="1" id="KW-0175">Coiled coil</keyword>
<evidence type="ECO:0000256" key="2">
    <source>
        <dbReference type="SAM" id="MobiDB-lite"/>
    </source>
</evidence>
<evidence type="ECO:0000313" key="4">
    <source>
        <dbReference type="EMBL" id="CCD12988.1"/>
    </source>
</evidence>
<dbReference type="AlphaFoldDB" id="F9W729"/>